<keyword evidence="3" id="KW-1185">Reference proteome</keyword>
<comment type="caution">
    <text evidence="2">The sequence shown here is derived from an EMBL/GenBank/DDBJ whole genome shotgun (WGS) entry which is preliminary data.</text>
</comment>
<evidence type="ECO:0000313" key="2">
    <source>
        <dbReference type="EMBL" id="PXY44078.1"/>
    </source>
</evidence>
<dbReference type="InterPro" id="IPR029044">
    <property type="entry name" value="Nucleotide-diphossugar_trans"/>
</dbReference>
<organism evidence="2 3">
    <name type="scientific">Flavobacterium hydrophilum</name>
    <dbReference type="NCBI Taxonomy" id="2211445"/>
    <lineage>
        <taxon>Bacteria</taxon>
        <taxon>Pseudomonadati</taxon>
        <taxon>Bacteroidota</taxon>
        <taxon>Flavobacteriia</taxon>
        <taxon>Flavobacteriales</taxon>
        <taxon>Flavobacteriaceae</taxon>
        <taxon>Flavobacterium</taxon>
    </lineage>
</organism>
<dbReference type="PANTHER" id="PTHR22916">
    <property type="entry name" value="GLYCOSYLTRANSFERASE"/>
    <property type="match status" value="1"/>
</dbReference>
<reference evidence="2 3" key="1">
    <citation type="submission" date="2018-05" db="EMBL/GenBank/DDBJ databases">
        <title>Flavobacterium sp. strain IMCC34758, incomplete genome.</title>
        <authorList>
            <person name="Joung Y."/>
        </authorList>
    </citation>
    <scope>NUCLEOTIDE SEQUENCE [LARGE SCALE GENOMIC DNA]</scope>
    <source>
        <strain evidence="2 3">IMCC34758</strain>
    </source>
</reference>
<dbReference type="OrthoDB" id="9788101at2"/>
<name>A0A2V4BYI5_9FLAO</name>
<dbReference type="InterPro" id="IPR001173">
    <property type="entry name" value="Glyco_trans_2-like"/>
</dbReference>
<dbReference type="SUPFAM" id="SSF53448">
    <property type="entry name" value="Nucleotide-diphospho-sugar transferases"/>
    <property type="match status" value="1"/>
</dbReference>
<protein>
    <submittedName>
        <fullName evidence="2">Glycosyltransferase</fullName>
    </submittedName>
</protein>
<dbReference type="PANTHER" id="PTHR22916:SF67">
    <property type="entry name" value="COLANIC ACID BIOSYNTHESIS GLYCOSYL TRANSFERASE WCAE-RELATED"/>
    <property type="match status" value="1"/>
</dbReference>
<feature type="domain" description="Glycosyltransferase 2-like" evidence="1">
    <location>
        <begin position="5"/>
        <end position="132"/>
    </location>
</feature>
<evidence type="ECO:0000313" key="3">
    <source>
        <dbReference type="Proteomes" id="UP000247681"/>
    </source>
</evidence>
<accession>A0A2V4BYI5</accession>
<evidence type="ECO:0000259" key="1">
    <source>
        <dbReference type="Pfam" id="PF00535"/>
    </source>
</evidence>
<dbReference type="EMBL" id="QJHL01000004">
    <property type="protein sequence ID" value="PXY44078.1"/>
    <property type="molecule type" value="Genomic_DNA"/>
</dbReference>
<proteinExistence type="predicted"/>
<dbReference type="CDD" id="cd06433">
    <property type="entry name" value="GT_2_WfgS_like"/>
    <property type="match status" value="1"/>
</dbReference>
<sequence length="244" mass="28654">MLRLSIVTINYNNREGLKKTVESVINQTYTEFEYIVIDGGSTDGSVEYLHNQNQNLNYWSEPDTGIYNAMNKGIVKATGEYLLFLNSGDALLNDEILKNIALNLDQKAVYYAPIYLDQNNETKKKVEYPLNIDEKFAFTNTICQQAVIYHNSVFKNNFFDEKLKYISDWKMHFVLFKAKINFIHLNIPFAIYDLNGLTSKGETKYNAHKERLKVQFLEFLFHFLKYYGTNKRVLFRVLKIFLRV</sequence>
<dbReference type="Pfam" id="PF00535">
    <property type="entry name" value="Glycos_transf_2"/>
    <property type="match status" value="1"/>
</dbReference>
<dbReference type="Gene3D" id="3.90.550.10">
    <property type="entry name" value="Spore Coat Polysaccharide Biosynthesis Protein SpsA, Chain A"/>
    <property type="match status" value="1"/>
</dbReference>
<dbReference type="AlphaFoldDB" id="A0A2V4BYI5"/>
<gene>
    <name evidence="2" type="ORF">DMB68_16700</name>
</gene>
<dbReference type="Proteomes" id="UP000247681">
    <property type="component" value="Unassembled WGS sequence"/>
</dbReference>
<dbReference type="RefSeq" id="WP_110347779.1">
    <property type="nucleotide sequence ID" value="NZ_QJHL01000004.1"/>
</dbReference>
<dbReference type="GO" id="GO:0016758">
    <property type="term" value="F:hexosyltransferase activity"/>
    <property type="evidence" value="ECO:0007669"/>
    <property type="project" value="UniProtKB-ARBA"/>
</dbReference>
<keyword evidence="2" id="KW-0808">Transferase</keyword>